<dbReference type="PANTHER" id="PTHR43899">
    <property type="entry name" value="RH59310P"/>
    <property type="match status" value="1"/>
</dbReference>
<dbReference type="PROSITE" id="PS00061">
    <property type="entry name" value="ADH_SHORT"/>
    <property type="match status" value="1"/>
</dbReference>
<feature type="transmembrane region" description="Helical" evidence="6">
    <location>
        <begin position="16"/>
        <end position="34"/>
    </location>
</feature>
<evidence type="ECO:0000313" key="7">
    <source>
        <dbReference type="EMBL" id="KAF8782688.1"/>
    </source>
</evidence>
<dbReference type="InterPro" id="IPR051019">
    <property type="entry name" value="VLCFA-Steroid_DH"/>
</dbReference>
<proteinExistence type="inferred from homology"/>
<comment type="caution">
    <text evidence="7">The sequence shown here is derived from an EMBL/GenBank/DDBJ whole genome shotgun (WGS) entry which is preliminary data.</text>
</comment>
<keyword evidence="6" id="KW-0812">Transmembrane</keyword>
<keyword evidence="3" id="KW-0521">NADP</keyword>
<gene>
    <name evidence="7" type="ORF">HNY73_012946</name>
</gene>
<protein>
    <submittedName>
        <fullName evidence="7">Very-long-chain 3-oxoacyl-CoA reductase like protein</fullName>
    </submittedName>
</protein>
<evidence type="ECO:0000256" key="5">
    <source>
        <dbReference type="RuleBase" id="RU000363"/>
    </source>
</evidence>
<keyword evidence="6" id="KW-0472">Membrane</keyword>
<dbReference type="Proteomes" id="UP000807504">
    <property type="component" value="Unassembled WGS sequence"/>
</dbReference>
<dbReference type="InterPro" id="IPR036291">
    <property type="entry name" value="NAD(P)-bd_dom_sf"/>
</dbReference>
<dbReference type="GO" id="GO:0016491">
    <property type="term" value="F:oxidoreductase activity"/>
    <property type="evidence" value="ECO:0007669"/>
    <property type="project" value="UniProtKB-KW"/>
</dbReference>
<dbReference type="Gene3D" id="3.40.50.720">
    <property type="entry name" value="NAD(P)-binding Rossmann-like Domain"/>
    <property type="match status" value="1"/>
</dbReference>
<comment type="similarity">
    <text evidence="2 5">Belongs to the short-chain dehydrogenases/reductases (SDR) family.</text>
</comment>
<evidence type="ECO:0000256" key="3">
    <source>
        <dbReference type="ARBA" id="ARBA00022857"/>
    </source>
</evidence>
<accession>A0A8T0F199</accession>
<name>A0A8T0F199_ARGBR</name>
<dbReference type="GO" id="GO:0005783">
    <property type="term" value="C:endoplasmic reticulum"/>
    <property type="evidence" value="ECO:0007669"/>
    <property type="project" value="UniProtKB-SubCell"/>
</dbReference>
<dbReference type="InterPro" id="IPR020904">
    <property type="entry name" value="Sc_DH/Rdtase_CS"/>
</dbReference>
<reference evidence="7" key="2">
    <citation type="submission" date="2020-06" db="EMBL/GenBank/DDBJ databases">
        <authorList>
            <person name="Sheffer M."/>
        </authorList>
    </citation>
    <scope>NUCLEOTIDE SEQUENCE</scope>
</reference>
<dbReference type="Pfam" id="PF00106">
    <property type="entry name" value="adh_short"/>
    <property type="match status" value="1"/>
</dbReference>
<comment type="subcellular location">
    <subcellularLocation>
        <location evidence="1">Endoplasmic reticulum</location>
    </subcellularLocation>
</comment>
<dbReference type="AlphaFoldDB" id="A0A8T0F199"/>
<keyword evidence="6" id="KW-1133">Transmembrane helix</keyword>
<sequence length="337" mass="37903">MSTDEKCSLPAHDSKGIVWFIGVLVICWLLFKLLRSLWRGLYTCFIADLIGATVDWKKLGRWAIVTGSTDGIGKEYANALAAKGFNIVLISRNQEKLDTVAQEIEKKYSVKTKTVAVDITDEPVIYDKIRKEVEDLDIGVLVNNVGMSYQYAEYLTKIPNAEKFSDNLIKANMVSCIRMTLIALPIMERLGKGVILNVSSLSALSPVPLLSIYSASKVFVNYFSKATQEEYQKKGIIIQSVLPGFVSTNMSKMRPSFTTCTAKAYVKWAMKTVGVETQTYGYPVHKLQGYVQELIIEYLPESVGLAINSKMMNDIRRRYYKKYGLVDDEKKSSSKNK</sequence>
<evidence type="ECO:0000256" key="1">
    <source>
        <dbReference type="ARBA" id="ARBA00004240"/>
    </source>
</evidence>
<dbReference type="SUPFAM" id="SSF51735">
    <property type="entry name" value="NAD(P)-binding Rossmann-fold domains"/>
    <property type="match status" value="1"/>
</dbReference>
<dbReference type="PRINTS" id="PR00081">
    <property type="entry name" value="GDHRDH"/>
</dbReference>
<dbReference type="OMA" id="WTHALLW"/>
<dbReference type="InterPro" id="IPR002347">
    <property type="entry name" value="SDR_fam"/>
</dbReference>
<evidence type="ECO:0000256" key="6">
    <source>
        <dbReference type="SAM" id="Phobius"/>
    </source>
</evidence>
<dbReference type="PRINTS" id="PR00080">
    <property type="entry name" value="SDRFAMILY"/>
</dbReference>
<dbReference type="PANTHER" id="PTHR43899:SF13">
    <property type="entry name" value="RH59310P"/>
    <property type="match status" value="1"/>
</dbReference>
<dbReference type="OrthoDB" id="5545019at2759"/>
<evidence type="ECO:0000313" key="8">
    <source>
        <dbReference type="Proteomes" id="UP000807504"/>
    </source>
</evidence>
<keyword evidence="8" id="KW-1185">Reference proteome</keyword>
<organism evidence="7 8">
    <name type="scientific">Argiope bruennichi</name>
    <name type="common">Wasp spider</name>
    <name type="synonym">Aranea bruennichi</name>
    <dbReference type="NCBI Taxonomy" id="94029"/>
    <lineage>
        <taxon>Eukaryota</taxon>
        <taxon>Metazoa</taxon>
        <taxon>Ecdysozoa</taxon>
        <taxon>Arthropoda</taxon>
        <taxon>Chelicerata</taxon>
        <taxon>Arachnida</taxon>
        <taxon>Araneae</taxon>
        <taxon>Araneomorphae</taxon>
        <taxon>Entelegynae</taxon>
        <taxon>Araneoidea</taxon>
        <taxon>Araneidae</taxon>
        <taxon>Argiope</taxon>
    </lineage>
</organism>
<dbReference type="PIRSF" id="PIRSF000126">
    <property type="entry name" value="11-beta-HSD1"/>
    <property type="match status" value="1"/>
</dbReference>
<evidence type="ECO:0000256" key="4">
    <source>
        <dbReference type="ARBA" id="ARBA00023002"/>
    </source>
</evidence>
<dbReference type="CDD" id="cd05356">
    <property type="entry name" value="17beta-HSD1_like_SDR_c"/>
    <property type="match status" value="1"/>
</dbReference>
<reference evidence="7" key="1">
    <citation type="journal article" date="2020" name="bioRxiv">
        <title>Chromosome-level reference genome of the European wasp spider Argiope bruennichi: a resource for studies on range expansion and evolutionary adaptation.</title>
        <authorList>
            <person name="Sheffer M.M."/>
            <person name="Hoppe A."/>
            <person name="Krehenwinkel H."/>
            <person name="Uhl G."/>
            <person name="Kuss A.W."/>
            <person name="Jensen L."/>
            <person name="Jensen C."/>
            <person name="Gillespie R.G."/>
            <person name="Hoff K.J."/>
            <person name="Prost S."/>
        </authorList>
    </citation>
    <scope>NUCLEOTIDE SEQUENCE</scope>
</reference>
<evidence type="ECO:0000256" key="2">
    <source>
        <dbReference type="ARBA" id="ARBA00006484"/>
    </source>
</evidence>
<dbReference type="FunFam" id="3.40.50.720:FF:000137">
    <property type="entry name" value="Hydroxysteroid (17-beta) dehydrogenase 3"/>
    <property type="match status" value="1"/>
</dbReference>
<keyword evidence="4" id="KW-0560">Oxidoreductase</keyword>
<dbReference type="EMBL" id="JABXBU010001863">
    <property type="protein sequence ID" value="KAF8782688.1"/>
    <property type="molecule type" value="Genomic_DNA"/>
</dbReference>